<dbReference type="STRING" id="99656.SAMN05421659_13113"/>
<dbReference type="RefSeq" id="WP_092458340.1">
    <property type="nucleotide sequence ID" value="NZ_FOJI01000031.1"/>
</dbReference>
<reference evidence="2 3" key="1">
    <citation type="submission" date="2016-10" db="EMBL/GenBank/DDBJ databases">
        <authorList>
            <person name="de Groot N.N."/>
        </authorList>
    </citation>
    <scope>NUCLEOTIDE SEQUENCE [LARGE SCALE GENOMIC DNA]</scope>
    <source>
        <strain evidence="2 3">DSM 9179</strain>
    </source>
</reference>
<dbReference type="PANTHER" id="PTHR30336">
    <property type="entry name" value="INNER MEMBRANE PROTEIN, PROBABLE PERMEASE"/>
    <property type="match status" value="1"/>
</dbReference>
<organism evidence="2 3">
    <name type="scientific">[Clostridium] fimetarium</name>
    <dbReference type="NCBI Taxonomy" id="99656"/>
    <lineage>
        <taxon>Bacteria</taxon>
        <taxon>Bacillati</taxon>
        <taxon>Bacillota</taxon>
        <taxon>Clostridia</taxon>
        <taxon>Lachnospirales</taxon>
        <taxon>Lachnospiraceae</taxon>
    </lineage>
</organism>
<dbReference type="CDD" id="cd06259">
    <property type="entry name" value="YdcF-like"/>
    <property type="match status" value="1"/>
</dbReference>
<dbReference type="PANTHER" id="PTHR30336:SF20">
    <property type="entry name" value="DUF218 DOMAIN-CONTAINING PROTEIN"/>
    <property type="match status" value="1"/>
</dbReference>
<feature type="domain" description="DUF218" evidence="1">
    <location>
        <begin position="23"/>
        <end position="148"/>
    </location>
</feature>
<name>A0A1I0RXK8_9FIRM</name>
<dbReference type="Gene3D" id="3.40.50.620">
    <property type="entry name" value="HUPs"/>
    <property type="match status" value="1"/>
</dbReference>
<protein>
    <submittedName>
        <fullName evidence="2">DUF218 domain-containing protein</fullName>
    </submittedName>
</protein>
<sequence>MNMRIIDDITNFIFIDDTLEQADVIMIPGGSYPELPEQAAKLWNDGYAPIVTPSGGVSIKTGKFNGVKAKRETYSKNYLTECEFYTDVLLINSVEASSIIGENQSGNTSDNARFSKQILESRNISPKSAIICCKNFHTRRCLMFYQFAFPNTKLIINSVPYSENGQDISRENWYKTDTGLNRVLGELHRLGNQFSSEFLLLKAGDL</sequence>
<dbReference type="EMBL" id="FOJI01000031">
    <property type="protein sequence ID" value="SEW46329.1"/>
    <property type="molecule type" value="Genomic_DNA"/>
</dbReference>
<gene>
    <name evidence="2" type="ORF">SAMN05421659_13113</name>
</gene>
<evidence type="ECO:0000259" key="1">
    <source>
        <dbReference type="Pfam" id="PF02698"/>
    </source>
</evidence>
<evidence type="ECO:0000313" key="3">
    <source>
        <dbReference type="Proteomes" id="UP000199701"/>
    </source>
</evidence>
<keyword evidence="3" id="KW-1185">Reference proteome</keyword>
<dbReference type="Pfam" id="PF02698">
    <property type="entry name" value="DUF218"/>
    <property type="match status" value="1"/>
</dbReference>
<dbReference type="OrthoDB" id="9782395at2"/>
<dbReference type="GO" id="GO:0005886">
    <property type="term" value="C:plasma membrane"/>
    <property type="evidence" value="ECO:0007669"/>
    <property type="project" value="TreeGrafter"/>
</dbReference>
<accession>A0A1I0RXK8</accession>
<evidence type="ECO:0000313" key="2">
    <source>
        <dbReference type="EMBL" id="SEW46329.1"/>
    </source>
</evidence>
<dbReference type="AlphaFoldDB" id="A0A1I0RXK8"/>
<proteinExistence type="predicted"/>
<dbReference type="InterPro" id="IPR051599">
    <property type="entry name" value="Cell_Envelope_Assoc"/>
</dbReference>
<dbReference type="Proteomes" id="UP000199701">
    <property type="component" value="Unassembled WGS sequence"/>
</dbReference>
<dbReference type="InterPro" id="IPR014729">
    <property type="entry name" value="Rossmann-like_a/b/a_fold"/>
</dbReference>
<dbReference type="InterPro" id="IPR003848">
    <property type="entry name" value="DUF218"/>
</dbReference>